<dbReference type="SUPFAM" id="SSF54826">
    <property type="entry name" value="Enolase N-terminal domain-like"/>
    <property type="match status" value="1"/>
</dbReference>
<keyword evidence="3" id="KW-0460">Magnesium</keyword>
<dbReference type="InterPro" id="IPR029017">
    <property type="entry name" value="Enolase-like_N"/>
</dbReference>
<dbReference type="SMART" id="SM00922">
    <property type="entry name" value="MR_MLE"/>
    <property type="match status" value="1"/>
</dbReference>
<dbReference type="InterPro" id="IPR036849">
    <property type="entry name" value="Enolase-like_C_sf"/>
</dbReference>
<dbReference type="InterPro" id="IPR013341">
    <property type="entry name" value="Mandelate_racemase_N_dom"/>
</dbReference>
<sequence>MTRMEITGINQYHLRYEMSDPFRPAWKPGFEQTEHEVLLFELETDAGISGVTTASGFAGRMDYLELAEMFLVGEDPREVEKLVERMDPLNLWGPRPWHFEVALWDIKGKEAGKPIYELLGGSSDPIPAYASTGERQGVEDRLDYVRDRVDEGFEAVKLRCHGDDPTADLEVAREIRAEFPDLTLMMDANMGWSVPMVDVDSWSFRDALSVARELEDIGNVAWLEEPLDRRNYEGLARLRERTDVPIAGGEFNNGVHQFREFIKQGSLDVLQPDAVLATGISGGTKVAAMADTHGLEFAPHTWNDGLGFVANLHMLAATDASWCEYPIDPPGWTPEARDFLLNEPVVAEDGAVAPPDGPGLGVELDWDRIERLDIS</sequence>
<evidence type="ECO:0000313" key="6">
    <source>
        <dbReference type="Proteomes" id="UP000216758"/>
    </source>
</evidence>
<dbReference type="Pfam" id="PF02746">
    <property type="entry name" value="MR_MLE_N"/>
    <property type="match status" value="1"/>
</dbReference>
<proteinExistence type="predicted"/>
<gene>
    <name evidence="5" type="ORF">DJ78_12600</name>
</gene>
<accession>A0A256JKR3</accession>
<evidence type="ECO:0000256" key="3">
    <source>
        <dbReference type="ARBA" id="ARBA00022842"/>
    </source>
</evidence>
<dbReference type="InterPro" id="IPR029065">
    <property type="entry name" value="Enolase_C-like"/>
</dbReference>
<dbReference type="Pfam" id="PF13378">
    <property type="entry name" value="MR_MLE_C"/>
    <property type="match status" value="1"/>
</dbReference>
<dbReference type="InterPro" id="IPR013342">
    <property type="entry name" value="Mandelate_racemase_C"/>
</dbReference>
<dbReference type="InterPro" id="IPR046945">
    <property type="entry name" value="RHMD-like"/>
</dbReference>
<dbReference type="SUPFAM" id="SSF51604">
    <property type="entry name" value="Enolase C-terminal domain-like"/>
    <property type="match status" value="1"/>
</dbReference>
<dbReference type="Gene3D" id="3.20.20.120">
    <property type="entry name" value="Enolase-like C-terminal domain"/>
    <property type="match status" value="1"/>
</dbReference>
<dbReference type="EMBL" id="NHPB01000085">
    <property type="protein sequence ID" value="OYR68837.1"/>
    <property type="molecule type" value="Genomic_DNA"/>
</dbReference>
<dbReference type="Gene3D" id="3.30.390.10">
    <property type="entry name" value="Enolase-like, N-terminal domain"/>
    <property type="match status" value="1"/>
</dbReference>
<organism evidence="5 6">
    <name type="scientific">Halorubrum ezzemoulense</name>
    <name type="common">Halorubrum chaoviator</name>
    <dbReference type="NCBI Taxonomy" id="337243"/>
    <lineage>
        <taxon>Archaea</taxon>
        <taxon>Methanobacteriati</taxon>
        <taxon>Methanobacteriota</taxon>
        <taxon>Stenosarchaea group</taxon>
        <taxon>Halobacteria</taxon>
        <taxon>Halobacteriales</taxon>
        <taxon>Haloferacaceae</taxon>
        <taxon>Halorubrum</taxon>
    </lineage>
</organism>
<evidence type="ECO:0000259" key="4">
    <source>
        <dbReference type="SMART" id="SM00922"/>
    </source>
</evidence>
<evidence type="ECO:0000313" key="5">
    <source>
        <dbReference type="EMBL" id="OYR68837.1"/>
    </source>
</evidence>
<dbReference type="PANTHER" id="PTHR13794">
    <property type="entry name" value="ENOLASE SUPERFAMILY, MANDELATE RACEMASE"/>
    <property type="match status" value="1"/>
</dbReference>
<dbReference type="AlphaFoldDB" id="A0A256JKR3"/>
<dbReference type="PANTHER" id="PTHR13794:SF58">
    <property type="entry name" value="MITOCHONDRIAL ENOLASE SUPERFAMILY MEMBER 1"/>
    <property type="match status" value="1"/>
</dbReference>
<keyword evidence="2" id="KW-0479">Metal-binding</keyword>
<comment type="cofactor">
    <cofactor evidence="1">
        <name>Mg(2+)</name>
        <dbReference type="ChEBI" id="CHEBI:18420"/>
    </cofactor>
</comment>
<reference evidence="5 6" key="1">
    <citation type="journal article" date="2014" name="Front. Microbiol.">
        <title>Population and genomic analysis of the genus Halorubrum.</title>
        <authorList>
            <person name="Fullmer M.S."/>
            <person name="Soucy S.M."/>
            <person name="Swithers K.S."/>
            <person name="Makkay A.M."/>
            <person name="Wheeler R."/>
            <person name="Ventosa A."/>
            <person name="Gogarten J.P."/>
            <person name="Papke R.T."/>
        </authorList>
    </citation>
    <scope>NUCLEOTIDE SEQUENCE [LARGE SCALE GENOMIC DNA]</scope>
    <source>
        <strain evidence="5 6">G37</strain>
    </source>
</reference>
<evidence type="ECO:0000256" key="2">
    <source>
        <dbReference type="ARBA" id="ARBA00022723"/>
    </source>
</evidence>
<dbReference type="GO" id="GO:0016052">
    <property type="term" value="P:carbohydrate catabolic process"/>
    <property type="evidence" value="ECO:0007669"/>
    <property type="project" value="TreeGrafter"/>
</dbReference>
<dbReference type="SFLD" id="SFLDS00001">
    <property type="entry name" value="Enolase"/>
    <property type="match status" value="1"/>
</dbReference>
<dbReference type="Proteomes" id="UP000216758">
    <property type="component" value="Unassembled WGS sequence"/>
</dbReference>
<dbReference type="GO" id="GO:0016836">
    <property type="term" value="F:hydro-lyase activity"/>
    <property type="evidence" value="ECO:0007669"/>
    <property type="project" value="TreeGrafter"/>
</dbReference>
<name>A0A256JKR3_HALEZ</name>
<dbReference type="CDD" id="cd03316">
    <property type="entry name" value="MR_like"/>
    <property type="match status" value="1"/>
</dbReference>
<dbReference type="SFLD" id="SFLDG00179">
    <property type="entry name" value="mandelate_racemase"/>
    <property type="match status" value="1"/>
</dbReference>
<feature type="domain" description="Mandelate racemase/muconate lactonizing enzyme C-terminal" evidence="4">
    <location>
        <begin position="138"/>
        <end position="245"/>
    </location>
</feature>
<dbReference type="GO" id="GO:0000287">
    <property type="term" value="F:magnesium ion binding"/>
    <property type="evidence" value="ECO:0007669"/>
    <property type="project" value="TreeGrafter"/>
</dbReference>
<evidence type="ECO:0000256" key="1">
    <source>
        <dbReference type="ARBA" id="ARBA00001946"/>
    </source>
</evidence>
<protein>
    <recommendedName>
        <fullName evidence="4">Mandelate racemase/muconate lactonizing enzyme C-terminal domain-containing protein</fullName>
    </recommendedName>
</protein>
<comment type="caution">
    <text evidence="5">The sequence shown here is derived from an EMBL/GenBank/DDBJ whole genome shotgun (WGS) entry which is preliminary data.</text>
</comment>